<protein>
    <submittedName>
        <fullName evidence="1">NAD dependent epimerase/dehydratase</fullName>
    </submittedName>
</protein>
<organism evidence="1 2">
    <name type="scientific">Lindgomyces ingoldianus</name>
    <dbReference type="NCBI Taxonomy" id="673940"/>
    <lineage>
        <taxon>Eukaryota</taxon>
        <taxon>Fungi</taxon>
        <taxon>Dikarya</taxon>
        <taxon>Ascomycota</taxon>
        <taxon>Pezizomycotina</taxon>
        <taxon>Dothideomycetes</taxon>
        <taxon>Pleosporomycetidae</taxon>
        <taxon>Pleosporales</taxon>
        <taxon>Lindgomycetaceae</taxon>
        <taxon>Lindgomyces</taxon>
    </lineage>
</organism>
<comment type="caution">
    <text evidence="1">The sequence shown here is derived from an EMBL/GenBank/DDBJ whole genome shotgun (WGS) entry which is preliminary data.</text>
</comment>
<proteinExistence type="predicted"/>
<evidence type="ECO:0000313" key="2">
    <source>
        <dbReference type="Proteomes" id="UP000799755"/>
    </source>
</evidence>
<dbReference type="EMBL" id="MU003499">
    <property type="protein sequence ID" value="KAF2473762.1"/>
    <property type="molecule type" value="Genomic_DNA"/>
</dbReference>
<reference evidence="1" key="1">
    <citation type="journal article" date="2020" name="Stud. Mycol.">
        <title>101 Dothideomycetes genomes: a test case for predicting lifestyles and emergence of pathogens.</title>
        <authorList>
            <person name="Haridas S."/>
            <person name="Albert R."/>
            <person name="Binder M."/>
            <person name="Bloem J."/>
            <person name="Labutti K."/>
            <person name="Salamov A."/>
            <person name="Andreopoulos B."/>
            <person name="Baker S."/>
            <person name="Barry K."/>
            <person name="Bills G."/>
            <person name="Bluhm B."/>
            <person name="Cannon C."/>
            <person name="Castanera R."/>
            <person name="Culley D."/>
            <person name="Daum C."/>
            <person name="Ezra D."/>
            <person name="Gonzalez J."/>
            <person name="Henrissat B."/>
            <person name="Kuo A."/>
            <person name="Liang C."/>
            <person name="Lipzen A."/>
            <person name="Lutzoni F."/>
            <person name="Magnuson J."/>
            <person name="Mondo S."/>
            <person name="Nolan M."/>
            <person name="Ohm R."/>
            <person name="Pangilinan J."/>
            <person name="Park H.-J."/>
            <person name="Ramirez L."/>
            <person name="Alfaro M."/>
            <person name="Sun H."/>
            <person name="Tritt A."/>
            <person name="Yoshinaga Y."/>
            <person name="Zwiers L.-H."/>
            <person name="Turgeon B."/>
            <person name="Goodwin S."/>
            <person name="Spatafora J."/>
            <person name="Crous P."/>
            <person name="Grigoriev I."/>
        </authorList>
    </citation>
    <scope>NUCLEOTIDE SEQUENCE</scope>
    <source>
        <strain evidence="1">ATCC 200398</strain>
    </source>
</reference>
<evidence type="ECO:0000313" key="1">
    <source>
        <dbReference type="EMBL" id="KAF2473762.1"/>
    </source>
</evidence>
<name>A0ACB6R3X5_9PLEO</name>
<accession>A0ACB6R3X5</accession>
<dbReference type="Proteomes" id="UP000799755">
    <property type="component" value="Unassembled WGS sequence"/>
</dbReference>
<keyword evidence="2" id="KW-1185">Reference proteome</keyword>
<sequence length="272" mass="31348">MANTRLIDTLPVHSRRAKELQVLCLGFSRTGTLSLKKALIKLGYRPYHMSEALIATIRRERHLQLWDEALKAKFEGQGKPFTQEDFDKFLGDFDVLEDIPSILFADEFLAMYPNAKVILTNRDVTSWLASMDKTFSTILTWKTLPFLCARDPVLWGPYVNLVNKIMAKWTKGDPRDREALRETFLEHYQNVRSRVPKEKLLEFKSQDGWGPLCKFLGKPAPEEPYPRANDAQYTVKLHNYLYWATLWKLYSKLGAAFGVGCIATGVGYWLYG</sequence>
<gene>
    <name evidence="1" type="ORF">BDR25DRAFT_281698</name>
</gene>